<proteinExistence type="predicted"/>
<keyword evidence="3" id="KW-1185">Reference proteome</keyword>
<name>A0A1J7JD72_9PEZI</name>
<protein>
    <submittedName>
        <fullName evidence="2">HET-domain-containing protein</fullName>
    </submittedName>
</protein>
<dbReference type="OrthoDB" id="4476201at2759"/>
<gene>
    <name evidence="2" type="ORF">CONLIGDRAFT_309049</name>
</gene>
<reference evidence="2 3" key="1">
    <citation type="submission" date="2016-10" db="EMBL/GenBank/DDBJ databases">
        <title>Draft genome sequence of Coniochaeta ligniaria NRRL30616, a lignocellulolytic fungus for bioabatement of inhibitors in plant biomass hydrolysates.</title>
        <authorList>
            <consortium name="DOE Joint Genome Institute"/>
            <person name="Jimenez D.J."/>
            <person name="Hector R.E."/>
            <person name="Riley R."/>
            <person name="Sun H."/>
            <person name="Grigoriev I.V."/>
            <person name="Van Elsas J.D."/>
            <person name="Nichols N.N."/>
        </authorList>
    </citation>
    <scope>NUCLEOTIDE SEQUENCE [LARGE SCALE GENOMIC DNA]</scope>
    <source>
        <strain evidence="2 3">NRRL 30616</strain>
    </source>
</reference>
<dbReference type="Pfam" id="PF06985">
    <property type="entry name" value="HET"/>
    <property type="match status" value="1"/>
</dbReference>
<evidence type="ECO:0000313" key="2">
    <source>
        <dbReference type="EMBL" id="OIW31289.1"/>
    </source>
</evidence>
<dbReference type="AlphaFoldDB" id="A0A1J7JD72"/>
<dbReference type="PANTHER" id="PTHR24148:SF64">
    <property type="entry name" value="HETEROKARYON INCOMPATIBILITY DOMAIN-CONTAINING PROTEIN"/>
    <property type="match status" value="1"/>
</dbReference>
<dbReference type="EMBL" id="KV875096">
    <property type="protein sequence ID" value="OIW31289.1"/>
    <property type="molecule type" value="Genomic_DNA"/>
</dbReference>
<dbReference type="InParanoid" id="A0A1J7JD72"/>
<sequence>MLYWILLCQTYKAIQRQALPLEIPMMSFKYGGRLRDREIRLVNVIEADQTPLHVQLAVHQLDDVEFEALSYVWGDPSNKLEIMCNGQPFGVTENVHSALLERRRRDLKLLLWVDALCINQSDTDERTHQVRMMRAIYNSAKTVIVWLGQDGPNDSEGTELVERVYRECGGLSFDIESVREGVRVDDFDYIERGFPTPFRHPSTAENPGWKSAFELLKNSWFTRVWVVQELLVAKQSVIWRGRLDLDPNAILFAAMLVDTKRDLWLDFNRYAASSCHAINIARLYFRYRKKGQQPFWDTLCLCRNLQASDLRDKYFALVGISSGLVYELVDYNKTLREVHAQVGCLCLRGLPERGLPCSGLDLLAYGHYRDHTSSTFGAVSWVPGLISADRFAITIAEAYPTAELCKTKRGYAAARYMEDYGFLFDMEQTLAVEQKLAALTSLCRVRRD</sequence>
<dbReference type="InterPro" id="IPR010730">
    <property type="entry name" value="HET"/>
</dbReference>
<evidence type="ECO:0000313" key="3">
    <source>
        <dbReference type="Proteomes" id="UP000182658"/>
    </source>
</evidence>
<dbReference type="InterPro" id="IPR052895">
    <property type="entry name" value="HetReg/Transcr_Mod"/>
</dbReference>
<dbReference type="Proteomes" id="UP000182658">
    <property type="component" value="Unassembled WGS sequence"/>
</dbReference>
<feature type="domain" description="Heterokaryon incompatibility" evidence="1">
    <location>
        <begin position="66"/>
        <end position="229"/>
    </location>
</feature>
<accession>A0A1J7JD72</accession>
<organism evidence="2 3">
    <name type="scientific">Coniochaeta ligniaria NRRL 30616</name>
    <dbReference type="NCBI Taxonomy" id="1408157"/>
    <lineage>
        <taxon>Eukaryota</taxon>
        <taxon>Fungi</taxon>
        <taxon>Dikarya</taxon>
        <taxon>Ascomycota</taxon>
        <taxon>Pezizomycotina</taxon>
        <taxon>Sordariomycetes</taxon>
        <taxon>Sordariomycetidae</taxon>
        <taxon>Coniochaetales</taxon>
        <taxon>Coniochaetaceae</taxon>
        <taxon>Coniochaeta</taxon>
    </lineage>
</organism>
<evidence type="ECO:0000259" key="1">
    <source>
        <dbReference type="Pfam" id="PF06985"/>
    </source>
</evidence>
<dbReference type="PANTHER" id="PTHR24148">
    <property type="entry name" value="ANKYRIN REPEAT DOMAIN-CONTAINING PROTEIN 39 HOMOLOG-RELATED"/>
    <property type="match status" value="1"/>
</dbReference>